<dbReference type="EMBL" id="KZ678128">
    <property type="protein sequence ID" value="PSN74055.1"/>
    <property type="molecule type" value="Genomic_DNA"/>
</dbReference>
<evidence type="ECO:0000313" key="4">
    <source>
        <dbReference type="Proteomes" id="UP000240883"/>
    </source>
</evidence>
<evidence type="ECO:0000313" key="3">
    <source>
        <dbReference type="EMBL" id="PSN74055.1"/>
    </source>
</evidence>
<reference evidence="3 4" key="1">
    <citation type="journal article" date="2018" name="Front. Microbiol.">
        <title>Genome-Wide Analysis of Corynespora cassiicola Leaf Fall Disease Putative Effectors.</title>
        <authorList>
            <person name="Lopez D."/>
            <person name="Ribeiro S."/>
            <person name="Label P."/>
            <person name="Fumanal B."/>
            <person name="Venisse J.S."/>
            <person name="Kohler A."/>
            <person name="de Oliveira R.R."/>
            <person name="Labutti K."/>
            <person name="Lipzen A."/>
            <person name="Lail K."/>
            <person name="Bauer D."/>
            <person name="Ohm R.A."/>
            <person name="Barry K.W."/>
            <person name="Spatafora J."/>
            <person name="Grigoriev I.V."/>
            <person name="Martin F.M."/>
            <person name="Pujade-Renaud V."/>
        </authorList>
    </citation>
    <scope>NUCLEOTIDE SEQUENCE [LARGE SCALE GENOMIC DNA]</scope>
    <source>
        <strain evidence="3 4">Philippines</strain>
    </source>
</reference>
<sequence>PASSSSAPGATQPASTGNQQHTNISNAHSSGASNIVNITTPLRYFEICVNVGNFAIDHHELDISQISSDSELFELIWDKYNSSRGKGLRRLFLRPRNVDFVMFSISRHITYGAGIHKRPDEFPPKKEVDQKRYHFLYPKTRMPANVFLHYLHRARWNIWGEHTEDIWLRRLPKKLNESLLDRIQNSMNNPQSRQQATVDPDLAFGWGVHIIDGPNHAVLGLLLAIGVGVAFVVSGMVVGIAKTQEQGFGVGSFLVAIFVSVMAAVYFKLQDQ</sequence>
<evidence type="ECO:0000256" key="1">
    <source>
        <dbReference type="SAM" id="MobiDB-lite"/>
    </source>
</evidence>
<accession>A0A2T2P8T0</accession>
<feature type="transmembrane region" description="Helical" evidence="2">
    <location>
        <begin position="218"/>
        <end position="241"/>
    </location>
</feature>
<proteinExistence type="predicted"/>
<evidence type="ECO:0000256" key="2">
    <source>
        <dbReference type="SAM" id="Phobius"/>
    </source>
</evidence>
<dbReference type="AlphaFoldDB" id="A0A2T2P8T0"/>
<keyword evidence="2" id="KW-0812">Transmembrane</keyword>
<organism evidence="3 4">
    <name type="scientific">Corynespora cassiicola Philippines</name>
    <dbReference type="NCBI Taxonomy" id="1448308"/>
    <lineage>
        <taxon>Eukaryota</taxon>
        <taxon>Fungi</taxon>
        <taxon>Dikarya</taxon>
        <taxon>Ascomycota</taxon>
        <taxon>Pezizomycotina</taxon>
        <taxon>Dothideomycetes</taxon>
        <taxon>Pleosporomycetidae</taxon>
        <taxon>Pleosporales</taxon>
        <taxon>Corynesporascaceae</taxon>
        <taxon>Corynespora</taxon>
    </lineage>
</organism>
<feature type="region of interest" description="Disordered" evidence="1">
    <location>
        <begin position="1"/>
        <end position="30"/>
    </location>
</feature>
<gene>
    <name evidence="3" type="ORF">BS50DRAFT_481151</name>
</gene>
<dbReference type="STRING" id="1448308.A0A2T2P8T0"/>
<dbReference type="OrthoDB" id="409136at2759"/>
<keyword evidence="4" id="KW-1185">Reference proteome</keyword>
<name>A0A2T2P8T0_CORCC</name>
<dbReference type="Proteomes" id="UP000240883">
    <property type="component" value="Unassembled WGS sequence"/>
</dbReference>
<protein>
    <submittedName>
        <fullName evidence="3">Uncharacterized protein</fullName>
    </submittedName>
</protein>
<feature type="transmembrane region" description="Helical" evidence="2">
    <location>
        <begin position="248"/>
        <end position="267"/>
    </location>
</feature>
<feature type="non-terminal residue" evidence="3">
    <location>
        <position position="1"/>
    </location>
</feature>
<keyword evidence="2" id="KW-0472">Membrane</keyword>
<keyword evidence="2" id="KW-1133">Transmembrane helix</keyword>